<sequence>MRWEWERLPLSVVLECNRIVAESMNALAELAARANEPFEATRGLWSMVMTERDRLTLTLVRNAGLDEDSASQLAVRWMRGGSWLPPEVAEWAKTVEHPESVVLAPREMRDGHGELLVVPVGDDDPERLSVVCRRCGFEMASGPASMRPVLLGLFGLRVPDTDGGAA</sequence>
<accession>A0ABT1HR21</accession>
<dbReference type="RefSeq" id="WP_253668899.1">
    <property type="nucleotide sequence ID" value="NZ_JAMTCP010000006.1"/>
</dbReference>
<comment type="caution">
    <text evidence="1">The sequence shown here is derived from an EMBL/GenBank/DDBJ whole genome shotgun (WGS) entry which is preliminary data.</text>
</comment>
<proteinExistence type="predicted"/>
<evidence type="ECO:0000313" key="2">
    <source>
        <dbReference type="Proteomes" id="UP001205311"/>
    </source>
</evidence>
<name>A0ABT1HR21_STRSD</name>
<dbReference type="Proteomes" id="UP001205311">
    <property type="component" value="Unassembled WGS sequence"/>
</dbReference>
<dbReference type="EMBL" id="JAMTCP010000006">
    <property type="protein sequence ID" value="MCP2257957.1"/>
    <property type="molecule type" value="Genomic_DNA"/>
</dbReference>
<keyword evidence="2" id="KW-1185">Reference proteome</keyword>
<protein>
    <submittedName>
        <fullName evidence="1">Uncharacterized protein</fullName>
    </submittedName>
</protein>
<gene>
    <name evidence="1" type="ORF">LX15_001644</name>
</gene>
<reference evidence="1 2" key="1">
    <citation type="submission" date="2022-06" db="EMBL/GenBank/DDBJ databases">
        <title>Genomic Encyclopedia of Archaeal and Bacterial Type Strains, Phase II (KMG-II): from individual species to whole genera.</title>
        <authorList>
            <person name="Goeker M."/>
        </authorList>
    </citation>
    <scope>NUCLEOTIDE SEQUENCE [LARGE SCALE GENOMIC DNA]</scope>
    <source>
        <strain evidence="1 2">DSM 40477</strain>
    </source>
</reference>
<evidence type="ECO:0000313" key="1">
    <source>
        <dbReference type="EMBL" id="MCP2257957.1"/>
    </source>
</evidence>
<organism evidence="1 2">
    <name type="scientific">Streptoalloteichus tenebrarius (strain ATCC 17920 / DSM 40477 / JCM 4838 / CBS 697.72 / NBRC 16177 / NCIMB 11028 / NRRL B-12390 / A12253. 1 / ISP 5477)</name>
    <name type="common">Streptomyces tenebrarius</name>
    <dbReference type="NCBI Taxonomy" id="1933"/>
    <lineage>
        <taxon>Bacteria</taxon>
        <taxon>Bacillati</taxon>
        <taxon>Actinomycetota</taxon>
        <taxon>Actinomycetes</taxon>
        <taxon>Pseudonocardiales</taxon>
        <taxon>Pseudonocardiaceae</taxon>
        <taxon>Streptoalloteichus</taxon>
    </lineage>
</organism>